<dbReference type="InterPro" id="IPR018540">
    <property type="entry name" value="Spo0E-like"/>
</dbReference>
<dbReference type="Pfam" id="PF09388">
    <property type="entry name" value="SpoOE-like"/>
    <property type="match status" value="1"/>
</dbReference>
<evidence type="ECO:0008006" key="3">
    <source>
        <dbReference type="Google" id="ProtNLM"/>
    </source>
</evidence>
<gene>
    <name evidence="1" type="ORF">BEP19_14530</name>
</gene>
<proteinExistence type="predicted"/>
<evidence type="ECO:0000313" key="1">
    <source>
        <dbReference type="EMBL" id="RKD21825.1"/>
    </source>
</evidence>
<dbReference type="EMBL" id="MCHY01000011">
    <property type="protein sequence ID" value="RKD21825.1"/>
    <property type="molecule type" value="Genomic_DNA"/>
</dbReference>
<dbReference type="InterPro" id="IPR036638">
    <property type="entry name" value="HLH_DNA-bd_sf"/>
</dbReference>
<dbReference type="Proteomes" id="UP000284219">
    <property type="component" value="Unassembled WGS sequence"/>
</dbReference>
<dbReference type="GO" id="GO:0046983">
    <property type="term" value="F:protein dimerization activity"/>
    <property type="evidence" value="ECO:0007669"/>
    <property type="project" value="InterPro"/>
</dbReference>
<protein>
    <recommendedName>
        <fullName evidence="3">Sporulation protein Spo0E</fullName>
    </recommendedName>
</protein>
<comment type="caution">
    <text evidence="1">The sequence shown here is derived from an EMBL/GenBank/DDBJ whole genome shotgun (WGS) entry which is preliminary data.</text>
</comment>
<dbReference type="RefSeq" id="WP_170145406.1">
    <property type="nucleotide sequence ID" value="NZ_MCHY01000011.1"/>
</dbReference>
<keyword evidence="2" id="KW-1185">Reference proteome</keyword>
<dbReference type="AlphaFoldDB" id="A0A419SES0"/>
<dbReference type="SUPFAM" id="SSF140500">
    <property type="entry name" value="BAS1536-like"/>
    <property type="match status" value="1"/>
</dbReference>
<name>A0A419SES0_9BACL</name>
<dbReference type="GO" id="GO:0043937">
    <property type="term" value="P:regulation of sporulation"/>
    <property type="evidence" value="ECO:0007669"/>
    <property type="project" value="InterPro"/>
</dbReference>
<sequence length="68" mass="7649">MSLADSTHRSSVKLGLDALLEEICRLRSRLNEMSLEVGNLSNPSIVEISQQLDQKLNAYEQMKNKQAC</sequence>
<dbReference type="InterPro" id="IPR037208">
    <property type="entry name" value="Spo0E-like_sf"/>
</dbReference>
<organism evidence="1 2">
    <name type="scientific">Ammoniphilus oxalaticus</name>
    <dbReference type="NCBI Taxonomy" id="66863"/>
    <lineage>
        <taxon>Bacteria</taxon>
        <taxon>Bacillati</taxon>
        <taxon>Bacillota</taxon>
        <taxon>Bacilli</taxon>
        <taxon>Bacillales</taxon>
        <taxon>Paenibacillaceae</taxon>
        <taxon>Aneurinibacillus group</taxon>
        <taxon>Ammoniphilus</taxon>
    </lineage>
</organism>
<accession>A0A419SES0</accession>
<dbReference type="Gene3D" id="4.10.280.10">
    <property type="entry name" value="Helix-loop-helix DNA-binding domain"/>
    <property type="match status" value="1"/>
</dbReference>
<reference evidence="1 2" key="1">
    <citation type="submission" date="2016-08" db="EMBL/GenBank/DDBJ databases">
        <title>Novel Firmicute Genomes.</title>
        <authorList>
            <person name="Poppleton D.I."/>
            <person name="Gribaldo S."/>
        </authorList>
    </citation>
    <scope>NUCLEOTIDE SEQUENCE [LARGE SCALE GENOMIC DNA]</scope>
    <source>
        <strain evidence="1 2">RAOx-1</strain>
    </source>
</reference>
<evidence type="ECO:0000313" key="2">
    <source>
        <dbReference type="Proteomes" id="UP000284219"/>
    </source>
</evidence>